<evidence type="ECO:0000313" key="3">
    <source>
        <dbReference type="Proteomes" id="UP000199341"/>
    </source>
</evidence>
<protein>
    <recommendedName>
        <fullName evidence="4">DUF5134 domain-containing protein</fullName>
    </recommendedName>
</protein>
<feature type="transmembrane region" description="Helical" evidence="1">
    <location>
        <begin position="115"/>
        <end position="132"/>
    </location>
</feature>
<feature type="transmembrane region" description="Helical" evidence="1">
    <location>
        <begin position="6"/>
        <end position="25"/>
    </location>
</feature>
<accession>A0A1H0HYG0</accession>
<evidence type="ECO:0008006" key="4">
    <source>
        <dbReference type="Google" id="ProtNLM"/>
    </source>
</evidence>
<keyword evidence="1" id="KW-1133">Transmembrane helix</keyword>
<dbReference type="EMBL" id="FNIE01000008">
    <property type="protein sequence ID" value="SDO24173.1"/>
    <property type="molecule type" value="Genomic_DNA"/>
</dbReference>
<dbReference type="RefSeq" id="WP_093785794.1">
    <property type="nucleotide sequence ID" value="NZ_FNIE01000008.1"/>
</dbReference>
<feature type="transmembrane region" description="Helical" evidence="1">
    <location>
        <begin position="32"/>
        <end position="48"/>
    </location>
</feature>
<evidence type="ECO:0000256" key="1">
    <source>
        <dbReference type="SAM" id="Phobius"/>
    </source>
</evidence>
<gene>
    <name evidence="2" type="ORF">SAMN05216259_108256</name>
</gene>
<dbReference type="InterPro" id="IPR033458">
    <property type="entry name" value="DUF5134"/>
</dbReference>
<evidence type="ECO:0000313" key="2">
    <source>
        <dbReference type="EMBL" id="SDO24173.1"/>
    </source>
</evidence>
<keyword evidence="3" id="KW-1185">Reference proteome</keyword>
<name>A0A1H0HYG0_9ACTN</name>
<organism evidence="2 3">
    <name type="scientific">Actinacidiphila guanduensis</name>
    <dbReference type="NCBI Taxonomy" id="310781"/>
    <lineage>
        <taxon>Bacteria</taxon>
        <taxon>Bacillati</taxon>
        <taxon>Actinomycetota</taxon>
        <taxon>Actinomycetes</taxon>
        <taxon>Kitasatosporales</taxon>
        <taxon>Streptomycetaceae</taxon>
        <taxon>Actinacidiphila</taxon>
    </lineage>
</organism>
<keyword evidence="1" id="KW-0472">Membrane</keyword>
<dbReference type="Pfam" id="PF17197">
    <property type="entry name" value="DUF5134"/>
    <property type="match status" value="1"/>
</dbReference>
<dbReference type="AlphaFoldDB" id="A0A1H0HYG0"/>
<proteinExistence type="predicted"/>
<sequence length="186" mass="19054">MTHEPPLVDWLLVVLSLATAVSCLVRSRDREEAVMGAGMAVMAVPASVLGPQWWVAPVFAAVYAAAALRAMVPGGACQGHRVHHVVCSAAMVYMASAMAGWGARGHGDGMRMGSGVPAATGLLALYFAVYVVRAGVRLVLVPAPAGGALGAGAPAGAPLRLRHSREVADACRVSMALGMLAMLLLM</sequence>
<keyword evidence="1" id="KW-0812">Transmembrane</keyword>
<reference evidence="2 3" key="1">
    <citation type="submission" date="2016-10" db="EMBL/GenBank/DDBJ databases">
        <authorList>
            <person name="de Groot N.N."/>
        </authorList>
    </citation>
    <scope>NUCLEOTIDE SEQUENCE [LARGE SCALE GENOMIC DNA]</scope>
    <source>
        <strain evidence="2 3">CGMCC 4.2022</strain>
    </source>
</reference>
<dbReference type="Proteomes" id="UP000199341">
    <property type="component" value="Unassembled WGS sequence"/>
</dbReference>
<dbReference type="STRING" id="310781.SAMN05216259_108256"/>